<dbReference type="Proteomes" id="UP000197019">
    <property type="component" value="Chromosome"/>
</dbReference>
<dbReference type="InterPro" id="IPR035093">
    <property type="entry name" value="RelE/ParE_toxin_dom_sf"/>
</dbReference>
<organism evidence="1 2">
    <name type="scientific">Methylovulum psychrotolerans</name>
    <dbReference type="NCBI Taxonomy" id="1704499"/>
    <lineage>
        <taxon>Bacteria</taxon>
        <taxon>Pseudomonadati</taxon>
        <taxon>Pseudomonadota</taxon>
        <taxon>Gammaproteobacteria</taxon>
        <taxon>Methylococcales</taxon>
        <taxon>Methylococcaceae</taxon>
        <taxon>Methylovulum</taxon>
    </lineage>
</organism>
<evidence type="ECO:0000313" key="1">
    <source>
        <dbReference type="EMBL" id="ASF45446.1"/>
    </source>
</evidence>
<evidence type="ECO:0008006" key="3">
    <source>
        <dbReference type="Google" id="ProtNLM"/>
    </source>
</evidence>
<evidence type="ECO:0000313" key="2">
    <source>
        <dbReference type="Proteomes" id="UP000197019"/>
    </source>
</evidence>
<dbReference type="AlphaFoldDB" id="A0A1Z4BVX7"/>
<gene>
    <name evidence="1" type="ORF">CEK71_04845</name>
</gene>
<proteinExistence type="predicted"/>
<dbReference type="SUPFAM" id="SSF143011">
    <property type="entry name" value="RelE-like"/>
    <property type="match status" value="1"/>
</dbReference>
<protein>
    <recommendedName>
        <fullName evidence="3">Type II toxin-antitoxin system RelE/ParE family toxin</fullName>
    </recommendedName>
</protein>
<accession>A0A1Z4BVX7</accession>
<dbReference type="EMBL" id="CP022129">
    <property type="protein sequence ID" value="ASF45446.1"/>
    <property type="molecule type" value="Genomic_DNA"/>
</dbReference>
<dbReference type="KEGG" id="mpsy:CEK71_04845"/>
<reference evidence="1 2" key="1">
    <citation type="submission" date="2017-06" db="EMBL/GenBank/DDBJ databases">
        <title>Genome Sequencing of the methanotroph Methylovulum psychrotolerants str. HV10-M2 isolated from a high-altitude environment.</title>
        <authorList>
            <person name="Mateos-Rivera A."/>
        </authorList>
    </citation>
    <scope>NUCLEOTIDE SEQUENCE [LARGE SCALE GENOMIC DNA]</scope>
    <source>
        <strain evidence="1 2">HV10_M2</strain>
    </source>
</reference>
<keyword evidence="2" id="KW-1185">Reference proteome</keyword>
<sequence length="86" mass="10314">MRHRANPKFWRFYAVLPENIQRLANENYKILKRDPCHPSLHFKKVGRFLSARIGIHYRAVAIEDGQDIVWFWIGHHSEYDRLLGGR</sequence>
<name>A0A1Z4BVX7_9GAMM</name>